<keyword evidence="2" id="KW-1185">Reference proteome</keyword>
<dbReference type="AlphaFoldDB" id="A0A2C9A1T0"/>
<organism evidence="1 2">
    <name type="scientific">Salinibacterium xinjiangense</name>
    <dbReference type="NCBI Taxonomy" id="386302"/>
    <lineage>
        <taxon>Bacteria</taxon>
        <taxon>Bacillati</taxon>
        <taxon>Actinomycetota</taxon>
        <taxon>Actinomycetes</taxon>
        <taxon>Micrococcales</taxon>
        <taxon>Microbacteriaceae</taxon>
        <taxon>Salinibacterium</taxon>
    </lineage>
</organism>
<evidence type="ECO:0000313" key="1">
    <source>
        <dbReference type="EMBL" id="SOE72886.1"/>
    </source>
</evidence>
<accession>A0A2C9A1T0</accession>
<proteinExistence type="predicted"/>
<sequence>MVAVPATGSSRVTYLIHINAQAFAVSDDEIDDVEARILEAVRATGAFIDFVGTGERPLRILVTPASWVWIESFAYVDDLDEGDEGDSDLVMLDLDL</sequence>
<reference evidence="1 2" key="1">
    <citation type="submission" date="2017-09" db="EMBL/GenBank/DDBJ databases">
        <authorList>
            <person name="Ehlers B."/>
            <person name="Leendertz F.H."/>
        </authorList>
    </citation>
    <scope>NUCLEOTIDE SEQUENCE [LARGE SCALE GENOMIC DNA]</scope>
    <source>
        <strain evidence="1 2">CGMCC 1.05381</strain>
    </source>
</reference>
<dbReference type="RefSeq" id="WP_097061699.1">
    <property type="nucleotide sequence ID" value="NZ_OCST01000005.1"/>
</dbReference>
<name>A0A2C9A1T0_9MICO</name>
<gene>
    <name evidence="1" type="ORF">SAMN06296378_2653</name>
</gene>
<dbReference type="Proteomes" id="UP000219440">
    <property type="component" value="Unassembled WGS sequence"/>
</dbReference>
<evidence type="ECO:0000313" key="2">
    <source>
        <dbReference type="Proteomes" id="UP000219440"/>
    </source>
</evidence>
<protein>
    <submittedName>
        <fullName evidence="1">Uncharacterized protein</fullName>
    </submittedName>
</protein>
<dbReference type="EMBL" id="OCST01000005">
    <property type="protein sequence ID" value="SOE72886.1"/>
    <property type="molecule type" value="Genomic_DNA"/>
</dbReference>